<dbReference type="PANTHER" id="PTHR46429">
    <property type="entry name" value="23S RRNA (GUANOSINE-2'-O-)-METHYLTRANSFERASE RLMB"/>
    <property type="match status" value="1"/>
</dbReference>
<dbReference type="AlphaFoldDB" id="F2JI48"/>
<dbReference type="CDD" id="cd18103">
    <property type="entry name" value="SpoU-like_RlmB"/>
    <property type="match status" value="1"/>
</dbReference>
<keyword evidence="7" id="KW-1185">Reference proteome</keyword>
<evidence type="ECO:0000313" key="6">
    <source>
        <dbReference type="EMBL" id="ADZ83076.1"/>
    </source>
</evidence>
<dbReference type="eggNOG" id="COG0566">
    <property type="taxonomic scope" value="Bacteria"/>
</dbReference>
<evidence type="ECO:0000256" key="2">
    <source>
        <dbReference type="ARBA" id="ARBA00022603"/>
    </source>
</evidence>
<accession>F2JI48</accession>
<name>F2JI48_CELLD</name>
<dbReference type="STRING" id="642492.Clole_1350"/>
<dbReference type="SUPFAM" id="SSF75217">
    <property type="entry name" value="alpha/beta knot"/>
    <property type="match status" value="1"/>
</dbReference>
<dbReference type="KEGG" id="cle:Clole_1350"/>
<dbReference type="InterPro" id="IPR004441">
    <property type="entry name" value="rRNA_MeTrfase_TrmH"/>
</dbReference>
<dbReference type="GO" id="GO:0032259">
    <property type="term" value="P:methylation"/>
    <property type="evidence" value="ECO:0007669"/>
    <property type="project" value="UniProtKB-KW"/>
</dbReference>
<dbReference type="InterPro" id="IPR029064">
    <property type="entry name" value="Ribosomal_eL30-like_sf"/>
</dbReference>
<keyword evidence="2 6" id="KW-0489">Methyltransferase</keyword>
<organism evidence="6 7">
    <name type="scientific">Cellulosilyticum lentocellum (strain ATCC 49066 / DSM 5427 / NCIMB 11756 / RHM5)</name>
    <name type="common">Clostridium lentocellum</name>
    <dbReference type="NCBI Taxonomy" id="642492"/>
    <lineage>
        <taxon>Bacteria</taxon>
        <taxon>Bacillati</taxon>
        <taxon>Bacillota</taxon>
        <taxon>Clostridia</taxon>
        <taxon>Lachnospirales</taxon>
        <taxon>Cellulosilyticaceae</taxon>
        <taxon>Cellulosilyticum</taxon>
    </lineage>
</organism>
<gene>
    <name evidence="6" type="ordered locus">Clole_1350</name>
</gene>
<dbReference type="InterPro" id="IPR001537">
    <property type="entry name" value="SpoU_MeTrfase"/>
</dbReference>
<evidence type="ECO:0000313" key="7">
    <source>
        <dbReference type="Proteomes" id="UP000008467"/>
    </source>
</evidence>
<dbReference type="InterPro" id="IPR029028">
    <property type="entry name" value="Alpha/beta_knot_MTases"/>
</dbReference>
<dbReference type="GO" id="GO:0005829">
    <property type="term" value="C:cytosol"/>
    <property type="evidence" value="ECO:0007669"/>
    <property type="project" value="TreeGrafter"/>
</dbReference>
<dbReference type="SMART" id="SM00967">
    <property type="entry name" value="SpoU_sub_bind"/>
    <property type="match status" value="1"/>
</dbReference>
<evidence type="ECO:0000259" key="5">
    <source>
        <dbReference type="SMART" id="SM00967"/>
    </source>
</evidence>
<dbReference type="FunFam" id="3.40.1280.10:FF:000008">
    <property type="entry name" value="Group 3 RNA methyltransferase TrmH"/>
    <property type="match status" value="1"/>
</dbReference>
<feature type="compositionally biased region" description="Basic and acidic residues" evidence="4">
    <location>
        <begin position="9"/>
        <end position="37"/>
    </location>
</feature>
<keyword evidence="3 6" id="KW-0808">Transferase</keyword>
<dbReference type="EMBL" id="CP002582">
    <property type="protein sequence ID" value="ADZ83076.1"/>
    <property type="molecule type" value="Genomic_DNA"/>
</dbReference>
<feature type="region of interest" description="Disordered" evidence="4">
    <location>
        <begin position="1"/>
        <end position="38"/>
    </location>
</feature>
<evidence type="ECO:0000256" key="4">
    <source>
        <dbReference type="SAM" id="MobiDB-lite"/>
    </source>
</evidence>
<feature type="domain" description="RNA 2-O ribose methyltransferase substrate binding" evidence="5">
    <location>
        <begin position="57"/>
        <end position="132"/>
    </location>
</feature>
<reference evidence="6 7" key="1">
    <citation type="journal article" date="2011" name="J. Bacteriol.">
        <title>Complete genome sequence of the cellulose-degrading bacterium Cellulosilyticum lentocellum.</title>
        <authorList>
            <consortium name="US DOE Joint Genome Institute"/>
            <person name="Miller D.A."/>
            <person name="Suen G."/>
            <person name="Bruce D."/>
            <person name="Copeland A."/>
            <person name="Cheng J.F."/>
            <person name="Detter C."/>
            <person name="Goodwin L.A."/>
            <person name="Han C.S."/>
            <person name="Hauser L.J."/>
            <person name="Land M.L."/>
            <person name="Lapidus A."/>
            <person name="Lucas S."/>
            <person name="Meincke L."/>
            <person name="Pitluck S."/>
            <person name="Tapia R."/>
            <person name="Teshima H."/>
            <person name="Woyke T."/>
            <person name="Fox B.G."/>
            <person name="Angert E.R."/>
            <person name="Currie C.R."/>
        </authorList>
    </citation>
    <scope>NUCLEOTIDE SEQUENCE [LARGE SCALE GENOMIC DNA]</scope>
    <source>
        <strain evidence="7">ATCC 49066 / DSM 5427 / NCIMB 11756 / RHM5</strain>
    </source>
</reference>
<dbReference type="SUPFAM" id="SSF55315">
    <property type="entry name" value="L30e-like"/>
    <property type="match status" value="1"/>
</dbReference>
<sequence>MRNGKAKGKKQERTDKQPSQENKFNKRESFKKEKPEFTRGYNRRSVVPEDFEIDENILFGRNAVIEALKSEREIDKILIQKGEKEGSVIKIISAAKAKGIVTLEVEKSKLDELTGREKHQGVVAYVAAHEYVSVEEILEDAAAKGEPAFVLILENIQDPHNLGAIIRTAHTAGVHGIIIPKRRAVGLTGTVAKASAGALEHTKVAKVSNIAQTIKDLQQKGLWIACADMDGKVLFEENLTGPIGIVVGSEGEGISKLTKQTCDYVVSVPMYGKVTSLNASVAASLMVYEVVRQRNFK</sequence>
<dbReference type="PANTHER" id="PTHR46429:SF1">
    <property type="entry name" value="23S RRNA (GUANOSINE-2'-O-)-METHYLTRANSFERASE RLMB"/>
    <property type="match status" value="1"/>
</dbReference>
<protein>
    <submittedName>
        <fullName evidence="6">RNA methyltransferase, TrmH family, group 3</fullName>
    </submittedName>
</protein>
<evidence type="ECO:0000256" key="1">
    <source>
        <dbReference type="ARBA" id="ARBA00007228"/>
    </source>
</evidence>
<dbReference type="Gene3D" id="3.40.1280.10">
    <property type="match status" value="1"/>
</dbReference>
<dbReference type="GO" id="GO:0003723">
    <property type="term" value="F:RNA binding"/>
    <property type="evidence" value="ECO:0007669"/>
    <property type="project" value="InterPro"/>
</dbReference>
<dbReference type="Pfam" id="PF00588">
    <property type="entry name" value="SpoU_methylase"/>
    <property type="match status" value="1"/>
</dbReference>
<dbReference type="HOGENOM" id="CLU_021322_0_1_9"/>
<dbReference type="Gene3D" id="3.30.1330.30">
    <property type="match status" value="1"/>
</dbReference>
<dbReference type="GO" id="GO:0006396">
    <property type="term" value="P:RNA processing"/>
    <property type="evidence" value="ECO:0007669"/>
    <property type="project" value="InterPro"/>
</dbReference>
<dbReference type="Proteomes" id="UP000008467">
    <property type="component" value="Chromosome"/>
</dbReference>
<dbReference type="InterPro" id="IPR013123">
    <property type="entry name" value="SpoU_subst-bd"/>
</dbReference>
<evidence type="ECO:0000256" key="3">
    <source>
        <dbReference type="ARBA" id="ARBA00022679"/>
    </source>
</evidence>
<dbReference type="NCBIfam" id="TIGR00186">
    <property type="entry name" value="rRNA_methyl_3"/>
    <property type="match status" value="1"/>
</dbReference>
<dbReference type="InterPro" id="IPR029026">
    <property type="entry name" value="tRNA_m1G_MTases_N"/>
</dbReference>
<dbReference type="GO" id="GO:0008173">
    <property type="term" value="F:RNA methyltransferase activity"/>
    <property type="evidence" value="ECO:0007669"/>
    <property type="project" value="InterPro"/>
</dbReference>
<comment type="similarity">
    <text evidence="1">Belongs to the class IV-like SAM-binding methyltransferase superfamily. RNA methyltransferase TrmH family.</text>
</comment>
<proteinExistence type="inferred from homology"/>
<dbReference type="Pfam" id="PF08032">
    <property type="entry name" value="SpoU_sub_bind"/>
    <property type="match status" value="1"/>
</dbReference>